<dbReference type="InterPro" id="IPR002937">
    <property type="entry name" value="Amino_oxidase"/>
</dbReference>
<proteinExistence type="predicted"/>
<dbReference type="InterPro" id="IPR036188">
    <property type="entry name" value="FAD/NAD-bd_sf"/>
</dbReference>
<sequence length="404" mass="42681">MARAGAAAVTLLERAERLGGRAASDDEKGWVLNQGPHALYLGGHAERVLRAMDVPWDGMMFKSPNRFVELGGRVHPMPSGTLSMLASGLIGVGGKLELASVMNELAHDAGLEATPLAAWVGRVKNPEARAFLSGLFRVATYCADHERLSAAWALRQLRMTLAHGVTYLHGGWQSLVDRFAELARQAGVHIQTGVAPARIVREGRHLGVHLPDGGALVADAVVLAVGPRTAAALMPDSASLARAATDAVPARAACLDVALRTLPKPQHHFTLGLDRADYLSVHSAFARLAPEGGAVVHVARYLAGEIVKPAAIRAELEGVLDRAQPGWRSHVAHTRFLPAMTVVNALPLASARGVRTPVAVADVPRLFLAGDWVGDEGLLVDASLASAYRAADLAMEATTLRDVA</sequence>
<dbReference type="PANTHER" id="PTHR42923:SF3">
    <property type="entry name" value="PROTOPORPHYRINOGEN OXIDASE"/>
    <property type="match status" value="1"/>
</dbReference>
<dbReference type="EMBL" id="CP089983">
    <property type="protein sequence ID" value="WXB10800.1"/>
    <property type="molecule type" value="Genomic_DNA"/>
</dbReference>
<dbReference type="PANTHER" id="PTHR42923">
    <property type="entry name" value="PROTOPORPHYRINOGEN OXIDASE"/>
    <property type="match status" value="1"/>
</dbReference>
<reference evidence="2" key="1">
    <citation type="submission" date="2021-12" db="EMBL/GenBank/DDBJ databases">
        <title>Discovery of the Pendulisporaceae a myxobacterial family with distinct sporulation behavior and unique specialized metabolism.</title>
        <authorList>
            <person name="Garcia R."/>
            <person name="Popoff A."/>
            <person name="Bader C.D."/>
            <person name="Loehr J."/>
            <person name="Walesch S."/>
            <person name="Walt C."/>
            <person name="Boldt J."/>
            <person name="Bunk B."/>
            <person name="Haeckl F.J.F.P.J."/>
            <person name="Gunesch A.P."/>
            <person name="Birkelbach J."/>
            <person name="Nuebel U."/>
            <person name="Pietschmann T."/>
            <person name="Bach T."/>
            <person name="Mueller R."/>
        </authorList>
    </citation>
    <scope>NUCLEOTIDE SEQUENCE</scope>
    <source>
        <strain evidence="2">MSr11367</strain>
    </source>
</reference>
<dbReference type="Proteomes" id="UP001374803">
    <property type="component" value="Chromosome"/>
</dbReference>
<feature type="domain" description="Amine oxidase" evidence="1">
    <location>
        <begin position="2"/>
        <end position="393"/>
    </location>
</feature>
<evidence type="ECO:0000259" key="1">
    <source>
        <dbReference type="Pfam" id="PF01593"/>
    </source>
</evidence>
<dbReference type="SUPFAM" id="SSF51905">
    <property type="entry name" value="FAD/NAD(P)-binding domain"/>
    <property type="match status" value="1"/>
</dbReference>
<evidence type="ECO:0000313" key="3">
    <source>
        <dbReference type="Proteomes" id="UP001374803"/>
    </source>
</evidence>
<dbReference type="InterPro" id="IPR050464">
    <property type="entry name" value="Zeta_carotene_desat/Oxidored"/>
</dbReference>
<dbReference type="Gene3D" id="3.90.660.50">
    <property type="match status" value="1"/>
</dbReference>
<keyword evidence="3" id="KW-1185">Reference proteome</keyword>
<organism evidence="2 3">
    <name type="scientific">Pendulispora rubella</name>
    <dbReference type="NCBI Taxonomy" id="2741070"/>
    <lineage>
        <taxon>Bacteria</taxon>
        <taxon>Pseudomonadati</taxon>
        <taxon>Myxococcota</taxon>
        <taxon>Myxococcia</taxon>
        <taxon>Myxococcales</taxon>
        <taxon>Sorangiineae</taxon>
        <taxon>Pendulisporaceae</taxon>
        <taxon>Pendulispora</taxon>
    </lineage>
</organism>
<accession>A0ABZ2LNN1</accession>
<dbReference type="Gene3D" id="3.50.50.60">
    <property type="entry name" value="FAD/NAD(P)-binding domain"/>
    <property type="match status" value="1"/>
</dbReference>
<gene>
    <name evidence="2" type="ORF">LVJ94_42535</name>
</gene>
<name>A0ABZ2LNN1_9BACT</name>
<protein>
    <submittedName>
        <fullName evidence="2">FAD-dependent oxidoreductase</fullName>
    </submittedName>
</protein>
<dbReference type="Pfam" id="PF01593">
    <property type="entry name" value="Amino_oxidase"/>
    <property type="match status" value="1"/>
</dbReference>
<evidence type="ECO:0000313" key="2">
    <source>
        <dbReference type="EMBL" id="WXB10800.1"/>
    </source>
</evidence>